<feature type="transmembrane region" description="Helical" evidence="7">
    <location>
        <begin position="86"/>
        <end position="104"/>
    </location>
</feature>
<organism evidence="8 9">
    <name type="scientific">Companilactobacillus kimchiensis</name>
    <dbReference type="NCBI Taxonomy" id="993692"/>
    <lineage>
        <taxon>Bacteria</taxon>
        <taxon>Bacillati</taxon>
        <taxon>Bacillota</taxon>
        <taxon>Bacilli</taxon>
        <taxon>Lactobacillales</taxon>
        <taxon>Lactobacillaceae</taxon>
        <taxon>Companilactobacillus</taxon>
    </lineage>
</organism>
<evidence type="ECO:0000256" key="5">
    <source>
        <dbReference type="ARBA" id="ARBA00022989"/>
    </source>
</evidence>
<keyword evidence="9" id="KW-1185">Reference proteome</keyword>
<dbReference type="PATRIC" id="fig|993692.3.peg.1844"/>
<dbReference type="GO" id="GO:0042907">
    <property type="term" value="F:xanthine transmembrane transporter activity"/>
    <property type="evidence" value="ECO:0007669"/>
    <property type="project" value="TreeGrafter"/>
</dbReference>
<feature type="transmembrane region" description="Helical" evidence="7">
    <location>
        <begin position="206"/>
        <end position="225"/>
    </location>
</feature>
<evidence type="ECO:0000256" key="6">
    <source>
        <dbReference type="ARBA" id="ARBA00023136"/>
    </source>
</evidence>
<dbReference type="NCBIfam" id="NF037981">
    <property type="entry name" value="NCS2_1"/>
    <property type="match status" value="1"/>
</dbReference>
<name>A0A0R2LDW2_9LACO</name>
<dbReference type="Proteomes" id="UP000051006">
    <property type="component" value="Unassembled WGS sequence"/>
</dbReference>
<dbReference type="AlphaFoldDB" id="A0A0R2LDW2"/>
<dbReference type="PANTHER" id="PTHR42810">
    <property type="entry name" value="PURINE PERMEASE C1399.01C-RELATED"/>
    <property type="match status" value="1"/>
</dbReference>
<feature type="transmembrane region" description="Helical" evidence="7">
    <location>
        <begin position="387"/>
        <end position="408"/>
    </location>
</feature>
<dbReference type="Pfam" id="PF00860">
    <property type="entry name" value="Xan_ur_permease"/>
    <property type="match status" value="1"/>
</dbReference>
<gene>
    <name evidence="8" type="ORF">IV57_GL001816</name>
</gene>
<accession>A0A0R2LDW2</accession>
<keyword evidence="6 7" id="KW-0472">Membrane</keyword>
<comment type="subcellular location">
    <subcellularLocation>
        <location evidence="1">Membrane</location>
        <topology evidence="1">Multi-pass membrane protein</topology>
    </subcellularLocation>
</comment>
<feature type="transmembrane region" description="Helical" evidence="7">
    <location>
        <begin position="357"/>
        <end position="375"/>
    </location>
</feature>
<protein>
    <submittedName>
        <fullName evidence="8">Uracil-xanthine transport protein</fullName>
    </submittedName>
</protein>
<evidence type="ECO:0000256" key="3">
    <source>
        <dbReference type="ARBA" id="ARBA00022448"/>
    </source>
</evidence>
<dbReference type="OrthoDB" id="9805749at2"/>
<evidence type="ECO:0000256" key="1">
    <source>
        <dbReference type="ARBA" id="ARBA00004141"/>
    </source>
</evidence>
<keyword evidence="3" id="KW-0813">Transport</keyword>
<reference evidence="8 9" key="1">
    <citation type="journal article" date="2015" name="Genome Announc.">
        <title>Expanding the biotechnology potential of lactobacilli through comparative genomics of 213 strains and associated genera.</title>
        <authorList>
            <person name="Sun Z."/>
            <person name="Harris H.M."/>
            <person name="McCann A."/>
            <person name="Guo C."/>
            <person name="Argimon S."/>
            <person name="Zhang W."/>
            <person name="Yang X."/>
            <person name="Jeffery I.B."/>
            <person name="Cooney J.C."/>
            <person name="Kagawa T.F."/>
            <person name="Liu W."/>
            <person name="Song Y."/>
            <person name="Salvetti E."/>
            <person name="Wrobel A."/>
            <person name="Rasinkangas P."/>
            <person name="Parkhill J."/>
            <person name="Rea M.C."/>
            <person name="O'Sullivan O."/>
            <person name="Ritari J."/>
            <person name="Douillard F.P."/>
            <person name="Paul Ross R."/>
            <person name="Yang R."/>
            <person name="Briner A.E."/>
            <person name="Felis G.E."/>
            <person name="de Vos W.M."/>
            <person name="Barrangou R."/>
            <person name="Klaenhammer T.R."/>
            <person name="Caufield P.W."/>
            <person name="Cui Y."/>
            <person name="Zhang H."/>
            <person name="O'Toole P.W."/>
        </authorList>
    </citation>
    <scope>NUCLEOTIDE SEQUENCE [LARGE SCALE GENOMIC DNA]</scope>
    <source>
        <strain evidence="8 9">DSM 24716</strain>
    </source>
</reference>
<feature type="transmembrane region" description="Helical" evidence="7">
    <location>
        <begin position="414"/>
        <end position="436"/>
    </location>
</feature>
<keyword evidence="4 7" id="KW-0812">Transmembrane</keyword>
<feature type="transmembrane region" description="Helical" evidence="7">
    <location>
        <begin position="241"/>
        <end position="263"/>
    </location>
</feature>
<dbReference type="PANTHER" id="PTHR42810:SF2">
    <property type="entry name" value="PURINE PERMEASE C1399.01C-RELATED"/>
    <property type="match status" value="1"/>
</dbReference>
<proteinExistence type="inferred from homology"/>
<comment type="similarity">
    <text evidence="2">Belongs to the nucleobase:cation symporter-2 (NCS2) (TC 2.A.40) family.</text>
</comment>
<evidence type="ECO:0000256" key="7">
    <source>
        <dbReference type="SAM" id="Phobius"/>
    </source>
</evidence>
<evidence type="ECO:0000256" key="2">
    <source>
        <dbReference type="ARBA" id="ARBA00008821"/>
    </source>
</evidence>
<dbReference type="STRING" id="993692.IV57_GL001816"/>
<sequence>MENKNKSSLLVGPDDKIGMGEAGFLGLQHVLAMDIYVPPIILASMMAMDLGDQMGLLQSTFLAAGIGTILQTFVFMKMPVSQGPSFVPLGAAAGVVLASGGIKGSGMGTLIGALLIGSIILIILGATGIFQKIINRLVPALVGGTIITCVGLSLIPTALNSNIFNAPGKIDNNIILASITALTLLVSVGISLKFPSVRRFFRTSSIILALGVGTIVSTMMGLFNWKEVADAAWFGFPQRTILHWGINFSPSAIITFIIIYAVITTETTGTWFAMGAVTNHEITAKQWNRGIIGEGLSCMVAALLGTTPVTGYSTNAGVISITGVASKRVFLFAGIWFSVLGFFSKLSAFLAAIPAPVIGGVFAIITVTIMLNGLNVIRGLETTDRDLYIIGIPIVLTLALVLLPASVTKDAPQILQYLLGSPIAVAAIAAIILNLVMPKSKPEVRKIKAA</sequence>
<feature type="transmembrane region" description="Helical" evidence="7">
    <location>
        <begin position="174"/>
        <end position="194"/>
    </location>
</feature>
<dbReference type="EMBL" id="JQCF01000004">
    <property type="protein sequence ID" value="KRO00165.1"/>
    <property type="molecule type" value="Genomic_DNA"/>
</dbReference>
<feature type="transmembrane region" description="Helical" evidence="7">
    <location>
        <begin position="137"/>
        <end position="159"/>
    </location>
</feature>
<evidence type="ECO:0000313" key="9">
    <source>
        <dbReference type="Proteomes" id="UP000051006"/>
    </source>
</evidence>
<evidence type="ECO:0000256" key="4">
    <source>
        <dbReference type="ARBA" id="ARBA00022692"/>
    </source>
</evidence>
<feature type="transmembrane region" description="Helical" evidence="7">
    <location>
        <begin position="329"/>
        <end position="351"/>
    </location>
</feature>
<dbReference type="RefSeq" id="WP_057880057.1">
    <property type="nucleotide sequence ID" value="NZ_JQCF01000004.1"/>
</dbReference>
<dbReference type="InterPro" id="IPR006043">
    <property type="entry name" value="NCS2"/>
</dbReference>
<evidence type="ECO:0000313" key="8">
    <source>
        <dbReference type="EMBL" id="KRO00165.1"/>
    </source>
</evidence>
<feature type="transmembrane region" description="Helical" evidence="7">
    <location>
        <begin position="55"/>
        <end position="74"/>
    </location>
</feature>
<feature type="transmembrane region" description="Helical" evidence="7">
    <location>
        <begin position="110"/>
        <end position="130"/>
    </location>
</feature>
<comment type="caution">
    <text evidence="8">The sequence shown here is derived from an EMBL/GenBank/DDBJ whole genome shotgun (WGS) entry which is preliminary data.</text>
</comment>
<dbReference type="GO" id="GO:0005886">
    <property type="term" value="C:plasma membrane"/>
    <property type="evidence" value="ECO:0007669"/>
    <property type="project" value="TreeGrafter"/>
</dbReference>
<keyword evidence="5 7" id="KW-1133">Transmembrane helix</keyword>